<name>A0A410K1G9_9BACT</name>
<protein>
    <submittedName>
        <fullName evidence="3">XRE family transcriptional regulator</fullName>
    </submittedName>
</protein>
<dbReference type="AlphaFoldDB" id="A0A410K1G9"/>
<dbReference type="PANTHER" id="PTHR46558">
    <property type="entry name" value="TRACRIPTIONAL REGULATORY PROTEIN-RELATED-RELATED"/>
    <property type="match status" value="1"/>
</dbReference>
<dbReference type="CDD" id="cd00093">
    <property type="entry name" value="HTH_XRE"/>
    <property type="match status" value="1"/>
</dbReference>
<dbReference type="RefSeq" id="WP_128467601.1">
    <property type="nucleotide sequence ID" value="NZ_CP035108.1"/>
</dbReference>
<dbReference type="KEGG" id="gtl:EP073_13025"/>
<evidence type="ECO:0000256" key="1">
    <source>
        <dbReference type="ARBA" id="ARBA00023125"/>
    </source>
</evidence>
<evidence type="ECO:0000259" key="2">
    <source>
        <dbReference type="PROSITE" id="PS50943"/>
    </source>
</evidence>
<reference evidence="3 4" key="1">
    <citation type="submission" date="2019-01" db="EMBL/GenBank/DDBJ databases">
        <title>Geovibrio thiophilus DSM 11263, complete genome.</title>
        <authorList>
            <person name="Spring S."/>
            <person name="Bunk B."/>
            <person name="Sproer C."/>
        </authorList>
    </citation>
    <scope>NUCLEOTIDE SEQUENCE [LARGE SCALE GENOMIC DNA]</scope>
    <source>
        <strain evidence="3 4">DSM 11263</strain>
    </source>
</reference>
<keyword evidence="1" id="KW-0238">DNA-binding</keyword>
<dbReference type="SMART" id="SM00530">
    <property type="entry name" value="HTH_XRE"/>
    <property type="match status" value="1"/>
</dbReference>
<dbReference type="SUPFAM" id="SSF47413">
    <property type="entry name" value="lambda repressor-like DNA-binding domains"/>
    <property type="match status" value="1"/>
</dbReference>
<proteinExistence type="predicted"/>
<evidence type="ECO:0000313" key="4">
    <source>
        <dbReference type="Proteomes" id="UP000287502"/>
    </source>
</evidence>
<organism evidence="3 4">
    <name type="scientific">Geovibrio thiophilus</name>
    <dbReference type="NCBI Taxonomy" id="139438"/>
    <lineage>
        <taxon>Bacteria</taxon>
        <taxon>Pseudomonadati</taxon>
        <taxon>Deferribacterota</taxon>
        <taxon>Deferribacteres</taxon>
        <taxon>Deferribacterales</taxon>
        <taxon>Geovibrionaceae</taxon>
        <taxon>Geovibrio</taxon>
    </lineage>
</organism>
<dbReference type="GO" id="GO:0003677">
    <property type="term" value="F:DNA binding"/>
    <property type="evidence" value="ECO:0007669"/>
    <property type="project" value="UniProtKB-KW"/>
</dbReference>
<accession>A0A410K1G9</accession>
<dbReference type="Proteomes" id="UP000287502">
    <property type="component" value="Chromosome"/>
</dbReference>
<dbReference type="PROSITE" id="PS50943">
    <property type="entry name" value="HTH_CROC1"/>
    <property type="match status" value="1"/>
</dbReference>
<feature type="domain" description="HTH cro/C1-type" evidence="2">
    <location>
        <begin position="10"/>
        <end position="64"/>
    </location>
</feature>
<dbReference type="Gene3D" id="1.10.260.40">
    <property type="entry name" value="lambda repressor-like DNA-binding domains"/>
    <property type="match status" value="1"/>
</dbReference>
<dbReference type="OrthoDB" id="959646at2"/>
<dbReference type="PANTHER" id="PTHR46558:SF15">
    <property type="entry name" value="HELIX-TURN-HELIX DOMAIN PROTEIN"/>
    <property type="match status" value="1"/>
</dbReference>
<gene>
    <name evidence="3" type="ORF">EP073_13025</name>
</gene>
<dbReference type="InterPro" id="IPR001387">
    <property type="entry name" value="Cro/C1-type_HTH"/>
</dbReference>
<sequence>MIKEIFGNNLKKYRNSKEFTQEYLAELLDVSTTQIYKMESGKSFASAEMIEKITSLFGIPPYKFFMTESDLETESEDFQECARYIKSRIDQLFTKDIIK</sequence>
<evidence type="ECO:0000313" key="3">
    <source>
        <dbReference type="EMBL" id="QAR34296.1"/>
    </source>
</evidence>
<dbReference type="Pfam" id="PF01381">
    <property type="entry name" value="HTH_3"/>
    <property type="match status" value="1"/>
</dbReference>
<dbReference type="InterPro" id="IPR010982">
    <property type="entry name" value="Lambda_DNA-bd_dom_sf"/>
</dbReference>
<dbReference type="EMBL" id="CP035108">
    <property type="protein sequence ID" value="QAR34296.1"/>
    <property type="molecule type" value="Genomic_DNA"/>
</dbReference>
<keyword evidence="4" id="KW-1185">Reference proteome</keyword>